<evidence type="ECO:0000313" key="1">
    <source>
        <dbReference type="EMBL" id="KAI3764685.1"/>
    </source>
</evidence>
<reference evidence="1 2" key="2">
    <citation type="journal article" date="2022" name="Mol. Ecol. Resour.">
        <title>The genomes of chicory, endive, great burdock and yacon provide insights into Asteraceae paleo-polyploidization history and plant inulin production.</title>
        <authorList>
            <person name="Fan W."/>
            <person name="Wang S."/>
            <person name="Wang H."/>
            <person name="Wang A."/>
            <person name="Jiang F."/>
            <person name="Liu H."/>
            <person name="Zhao H."/>
            <person name="Xu D."/>
            <person name="Zhang Y."/>
        </authorList>
    </citation>
    <scope>NUCLEOTIDE SEQUENCE [LARGE SCALE GENOMIC DNA]</scope>
    <source>
        <strain evidence="2">cv. Punajuju</strain>
        <tissue evidence="1">Leaves</tissue>
    </source>
</reference>
<gene>
    <name evidence="1" type="ORF">L2E82_14696</name>
</gene>
<dbReference type="EMBL" id="CM042011">
    <property type="protein sequence ID" value="KAI3764685.1"/>
    <property type="molecule type" value="Genomic_DNA"/>
</dbReference>
<dbReference type="Proteomes" id="UP001055811">
    <property type="component" value="Linkage Group LG03"/>
</dbReference>
<name>A0ACB9F0U0_CICIN</name>
<reference evidence="2" key="1">
    <citation type="journal article" date="2022" name="Mol. Ecol. Resour.">
        <title>The genomes of chicory, endive, great burdock and yacon provide insights into Asteraceae palaeo-polyploidization history and plant inulin production.</title>
        <authorList>
            <person name="Fan W."/>
            <person name="Wang S."/>
            <person name="Wang H."/>
            <person name="Wang A."/>
            <person name="Jiang F."/>
            <person name="Liu H."/>
            <person name="Zhao H."/>
            <person name="Xu D."/>
            <person name="Zhang Y."/>
        </authorList>
    </citation>
    <scope>NUCLEOTIDE SEQUENCE [LARGE SCALE GENOMIC DNA]</scope>
    <source>
        <strain evidence="2">cv. Punajuju</strain>
    </source>
</reference>
<proteinExistence type="predicted"/>
<organism evidence="1 2">
    <name type="scientific">Cichorium intybus</name>
    <name type="common">Chicory</name>
    <dbReference type="NCBI Taxonomy" id="13427"/>
    <lineage>
        <taxon>Eukaryota</taxon>
        <taxon>Viridiplantae</taxon>
        <taxon>Streptophyta</taxon>
        <taxon>Embryophyta</taxon>
        <taxon>Tracheophyta</taxon>
        <taxon>Spermatophyta</taxon>
        <taxon>Magnoliopsida</taxon>
        <taxon>eudicotyledons</taxon>
        <taxon>Gunneridae</taxon>
        <taxon>Pentapetalae</taxon>
        <taxon>asterids</taxon>
        <taxon>campanulids</taxon>
        <taxon>Asterales</taxon>
        <taxon>Asteraceae</taxon>
        <taxon>Cichorioideae</taxon>
        <taxon>Cichorieae</taxon>
        <taxon>Cichoriinae</taxon>
        <taxon>Cichorium</taxon>
    </lineage>
</organism>
<evidence type="ECO:0000313" key="2">
    <source>
        <dbReference type="Proteomes" id="UP001055811"/>
    </source>
</evidence>
<accession>A0ACB9F0U0</accession>
<sequence>MDSPKNTTKSPPISRGRKKSERIMERTAFSKFTNNPSDPVLLDEDDSDFVHTIPKKISISKSKVSKKKVSGIPVVPLNISYEKRTKFKSDRPHKNVVVQYEDDSNNDIQKPEAIQ</sequence>
<keyword evidence="2" id="KW-1185">Reference proteome</keyword>
<comment type="caution">
    <text evidence="1">The sequence shown here is derived from an EMBL/GenBank/DDBJ whole genome shotgun (WGS) entry which is preliminary data.</text>
</comment>
<protein>
    <submittedName>
        <fullName evidence="1">Uncharacterized protein</fullName>
    </submittedName>
</protein>